<dbReference type="GO" id="GO:0032549">
    <property type="term" value="F:ribonucleoside binding"/>
    <property type="evidence" value="ECO:0007669"/>
    <property type="project" value="InterPro"/>
</dbReference>
<dbReference type="Pfam" id="PF04565">
    <property type="entry name" value="RNA_pol_Rpb2_3"/>
    <property type="match status" value="1"/>
</dbReference>
<evidence type="ECO:0000256" key="1">
    <source>
        <dbReference type="ARBA" id="ARBA00006835"/>
    </source>
</evidence>
<evidence type="ECO:0000259" key="11">
    <source>
        <dbReference type="Pfam" id="PF04561"/>
    </source>
</evidence>
<evidence type="ECO:0000256" key="4">
    <source>
        <dbReference type="ARBA" id="ARBA00022695"/>
    </source>
</evidence>
<dbReference type="GO" id="GO:0046872">
    <property type="term" value="F:metal ion binding"/>
    <property type="evidence" value="ECO:0007669"/>
    <property type="project" value="UniProtKB-KW"/>
</dbReference>
<accession>A0A2B4RJ38</accession>
<dbReference type="Pfam" id="PF04563">
    <property type="entry name" value="RNA_pol_Rpb2_1"/>
    <property type="match status" value="1"/>
</dbReference>
<dbReference type="InterPro" id="IPR007641">
    <property type="entry name" value="RNA_pol_Rpb2_7"/>
</dbReference>
<dbReference type="InterPro" id="IPR007645">
    <property type="entry name" value="RNA_pol_Rpb2_3"/>
</dbReference>
<evidence type="ECO:0000256" key="7">
    <source>
        <dbReference type="ARBA" id="ARBA00023163"/>
    </source>
</evidence>
<evidence type="ECO:0000259" key="13">
    <source>
        <dbReference type="Pfam" id="PF04565"/>
    </source>
</evidence>
<feature type="domain" description="DNA-directed RNA polymerase subunit 2 hybrid-binding" evidence="9">
    <location>
        <begin position="1387"/>
        <end position="1727"/>
    </location>
</feature>
<dbReference type="EMBL" id="LSMT01000460">
    <property type="protein sequence ID" value="PFX17631.1"/>
    <property type="molecule type" value="Genomic_DNA"/>
</dbReference>
<evidence type="ECO:0000313" key="15">
    <source>
        <dbReference type="EMBL" id="PFX17631.1"/>
    </source>
</evidence>
<keyword evidence="7 8" id="KW-0804">Transcription</keyword>
<evidence type="ECO:0000256" key="2">
    <source>
        <dbReference type="ARBA" id="ARBA00022478"/>
    </source>
</evidence>
<feature type="domain" description="RNA polymerase Rpb2" evidence="14">
    <location>
        <begin position="1291"/>
        <end position="1335"/>
    </location>
</feature>
<evidence type="ECO:0000256" key="6">
    <source>
        <dbReference type="ARBA" id="ARBA00022833"/>
    </source>
</evidence>
<keyword evidence="6" id="KW-0862">Zinc</keyword>
<dbReference type="Pfam" id="PF04561">
    <property type="entry name" value="RNA_pol_Rpb2_2"/>
    <property type="match status" value="1"/>
</dbReference>
<gene>
    <name evidence="15" type="primary">POLR3B</name>
    <name evidence="15" type="ORF">AWC38_SpisGene18033</name>
</gene>
<evidence type="ECO:0000256" key="3">
    <source>
        <dbReference type="ARBA" id="ARBA00022679"/>
    </source>
</evidence>
<reference evidence="16" key="1">
    <citation type="journal article" date="2017" name="bioRxiv">
        <title>Comparative analysis of the genomes of Stylophora pistillata and Acropora digitifera provides evidence for extensive differences between species of corals.</title>
        <authorList>
            <person name="Voolstra C.R."/>
            <person name="Li Y."/>
            <person name="Liew Y.J."/>
            <person name="Baumgarten S."/>
            <person name="Zoccola D."/>
            <person name="Flot J.-F."/>
            <person name="Tambutte S."/>
            <person name="Allemand D."/>
            <person name="Aranda M."/>
        </authorList>
    </citation>
    <scope>NUCLEOTIDE SEQUENCE [LARGE SCALE GENOMIC DNA]</scope>
</reference>
<keyword evidence="4 8" id="KW-0548">Nucleotidyltransferase</keyword>
<dbReference type="FunFam" id="3.90.1070.20:FF:000002">
    <property type="entry name" value="DNA-directed RNA polymerase subunit beta"/>
    <property type="match status" value="1"/>
</dbReference>
<keyword evidence="5" id="KW-0479">Metal-binding</keyword>
<evidence type="ECO:0000259" key="12">
    <source>
        <dbReference type="Pfam" id="PF04563"/>
    </source>
</evidence>
<comment type="caution">
    <text evidence="15">The sequence shown here is derived from an EMBL/GenBank/DDBJ whole genome shotgun (WGS) entry which is preliminary data.</text>
</comment>
<name>A0A2B4RJ38_STYPI</name>
<proteinExistence type="inferred from homology"/>
<comment type="catalytic activity">
    <reaction evidence="8">
        <text>RNA(n) + a ribonucleoside 5'-triphosphate = RNA(n+1) + diphosphate</text>
        <dbReference type="Rhea" id="RHEA:21248"/>
        <dbReference type="Rhea" id="RHEA-COMP:14527"/>
        <dbReference type="Rhea" id="RHEA-COMP:17342"/>
        <dbReference type="ChEBI" id="CHEBI:33019"/>
        <dbReference type="ChEBI" id="CHEBI:61557"/>
        <dbReference type="ChEBI" id="CHEBI:140395"/>
        <dbReference type="EC" id="2.7.7.6"/>
    </reaction>
</comment>
<dbReference type="Pfam" id="PF04566">
    <property type="entry name" value="RNA_pol_Rpb2_4"/>
    <property type="match status" value="1"/>
</dbReference>
<feature type="domain" description="RNA polymerase beta subunit protrusion" evidence="12">
    <location>
        <begin position="777"/>
        <end position="1179"/>
    </location>
</feature>
<comment type="similarity">
    <text evidence="1 8">Belongs to the RNA polymerase beta chain family.</text>
</comment>
<dbReference type="InterPro" id="IPR007644">
    <property type="entry name" value="RNA_pol_bsu_protrusion"/>
</dbReference>
<evidence type="ECO:0000259" key="14">
    <source>
        <dbReference type="Pfam" id="PF04566"/>
    </source>
</evidence>
<dbReference type="InterPro" id="IPR007642">
    <property type="entry name" value="RNA_pol_Rpb2_2"/>
</dbReference>
<dbReference type="GO" id="GO:0003677">
    <property type="term" value="F:DNA binding"/>
    <property type="evidence" value="ECO:0007669"/>
    <property type="project" value="InterPro"/>
</dbReference>
<dbReference type="STRING" id="50429.A0A2B4RJ38"/>
<dbReference type="Gene3D" id="3.90.1800.10">
    <property type="entry name" value="RNA polymerase alpha subunit dimerisation domain"/>
    <property type="match status" value="1"/>
</dbReference>
<dbReference type="Pfam" id="PF00562">
    <property type="entry name" value="RNA_pol_Rpb2_6"/>
    <property type="match status" value="1"/>
</dbReference>
<dbReference type="InterPro" id="IPR015712">
    <property type="entry name" value="DNA-dir_RNA_pol_su2"/>
</dbReference>
<sequence length="1820" mass="204058">MLAVERRPTTLKHSSVVQEPYNQNSMAVLKPDAVDRLVTTPPPKDAVLGNSHITQLHISVAEEKSNQNSMAVLKPDAVDRLVTTPPPKDAVLGNSHITQLHISVAEEKSNQNSMAVLKPDAVDRLVTTPPPNDAVLGNSHITQLHISVVQEPSNQNSMAVLKPDAVDRFVTTPPPNDAVLGNSHITQIRISVVQEPSNQNSMAIHKPDAADRLVTNPLPKDAVLGNSHITHLHISVAEERLFAKQRMLPAVEVEFITPKPSLCKFEHWAETDHHLSANMTQVKCLLGIAVFVVLALEVFCQVPVDHPDNEVLIKPLCDPYKDNNCCGGVSYHPSSQLCCLGAIQPGIQSRFEDFQMSIMLMITLFMVALLAHVTQGVTRYDTGRGLVYKLSVVQDVTLERPNRNFNSLPFLLVSRHPDFPNKRSLVKFENLPRSCPGIVSAKMYLYYVYAHKASWHPITKTPFIPRYMQVHLVEKSWNESQATSTKRSSYAYWSKQYLGLDNTDAEAAPQGSSVVIFPYRPRGFVEFDITHAIRQWQCGVPNNGLLIRATNELQSGRGIRFASNADRDRSRHAYNFVAYLSVLAQPRPTMAQLKCLLGIIAFVLLAMDFESAPYLSHYEVNKHYFLIPTVSESHCQFNATENPLLRNVTENQLLRNVTDNQLLRNVTANRLAIYLPFCGGKVTTLLAASGKSFLTYRVRQIHIAVELVRTTQGIKFVALEESYTSHGIQHLHFVVETVCITQRLRVVVELYCTIQASKSVADQDNWKLLPAFLKVKGLVKQHIDSFNYFLNVDIKKIVKANEKITTDADPVWYLKYLNIYVGSPDVEESFNITKPISPHEASLLDNLGTEWKKFSTDITCTVLLKSKLTVLTQNLILDTPRRIVVTAKPVHIHLSTYGQRVVRHNLPIGRMPIMLRSSNCVLTGKSPAELASLNECPIDPGGYFIANGTEKVILIQEQLSKNRIIVEVDKKGNIGCSVTSSTAERKSRTNIVTKQNKFCLKHNALSEDVPVVVFFKAMGMECEQEIVQMVGSEEEVISTFAPSLEECHRLNIYTQLQALQYVGSKVRQRATWGKSRTKVEEARELLAGVMLAHVPVIKYDFKAKCVFLALMVRRVILACSDEAHVDDRDYYGNKRLELAGQLLSLLFEDLFKRFNAELKKIADQTIPKPRAAQGNWIIKRFNMNRAGVTQVLSRLSFISALGMMTRISSQFEKTRKVSGPRSLQPSQWGMLCPSDTPEGEACGLVKNLALMTHITTDQNEEPIIRLAYNLGVENLNMLSGEEISHPSVYLVFLNGNILGVVKNYKRLVETFRLMRRAGYISEFVSICPNHQHRPYIIVKNGKPKVTDQYIQELVQGFRSFEDFLHDGLVEYLDVNEENDCAISLYEKEITRIDTLLYFLCYPQVPLVRTKTIDLIQFDKLPAGQNATVAVMSYSGYDIEDALILNKASVDRGTIDHWCYTVWTLLSIQEANVFVEKIRKSGPSRDAATGEVIWRHRALDADGICSPGERVENKQVLINKSMPVVTASGLQPVAPGQPPPQPEYRDVPVSYKGPKDIYIERVLVTSNAEEAFLIKILQRQTRRPEIGDKFSSRHGQKGVCGLIVNQEDMPFTDLIMNPHGFPSRMTVGKLIELMAGKAGVLEGHFGYGTAFGGDKVEDVCSALVEHGFNYSGKEFVTSGITGEPLTAYIFFGPVYYQKLKHMVLDKMHARAKGPRAVLTRQPTEGRSRDGGLRLGEMERDCLIAYGASMLLLERLMISSDAFEVDVCSECGLMGYSGWCHYCLSSHNISTLKIPYACKLLFQELLSMNIVPRLSLKHYTDE</sequence>
<keyword evidence="16" id="KW-1185">Reference proteome</keyword>
<dbReference type="InterPro" id="IPR007120">
    <property type="entry name" value="DNA-dir_RNAP_su2_dom"/>
</dbReference>
<organism evidence="15 16">
    <name type="scientific">Stylophora pistillata</name>
    <name type="common">Smooth cauliflower coral</name>
    <dbReference type="NCBI Taxonomy" id="50429"/>
    <lineage>
        <taxon>Eukaryota</taxon>
        <taxon>Metazoa</taxon>
        <taxon>Cnidaria</taxon>
        <taxon>Anthozoa</taxon>
        <taxon>Hexacorallia</taxon>
        <taxon>Scleractinia</taxon>
        <taxon>Astrocoeniina</taxon>
        <taxon>Pocilloporidae</taxon>
        <taxon>Stylophora</taxon>
    </lineage>
</organism>
<comment type="function">
    <text evidence="8">DNA-dependent RNA polymerase catalyzes the transcription of DNA into RNA using the four ribonucleoside triphosphates as substrates.</text>
</comment>
<dbReference type="InterPro" id="IPR007121">
    <property type="entry name" value="RNA_pol_bsu_CS"/>
</dbReference>
<dbReference type="NCBIfam" id="NF033679">
    <property type="entry name" value="DNRLRE_dom"/>
    <property type="match status" value="1"/>
</dbReference>
<dbReference type="PROSITE" id="PS01166">
    <property type="entry name" value="RNA_POL_BETA"/>
    <property type="match status" value="1"/>
</dbReference>
<dbReference type="InterPro" id="IPR037033">
    <property type="entry name" value="DNA-dir_RNAP_su2_hyb_sf"/>
</dbReference>
<dbReference type="GO" id="GO:0006351">
    <property type="term" value="P:DNA-templated transcription"/>
    <property type="evidence" value="ECO:0007669"/>
    <property type="project" value="InterPro"/>
</dbReference>
<dbReference type="CDD" id="cd00653">
    <property type="entry name" value="RNA_pol_B_RPB2"/>
    <property type="match status" value="1"/>
</dbReference>
<evidence type="ECO:0000259" key="10">
    <source>
        <dbReference type="Pfam" id="PF04560"/>
    </source>
</evidence>
<dbReference type="EC" id="2.7.7.6" evidence="8"/>
<feature type="domain" description="RNA polymerase Rpb2" evidence="10">
    <location>
        <begin position="1729"/>
        <end position="1814"/>
    </location>
</feature>
<dbReference type="Pfam" id="PF04560">
    <property type="entry name" value="RNA_pol_Rpb2_7"/>
    <property type="match status" value="1"/>
</dbReference>
<dbReference type="Gene3D" id="3.90.1100.10">
    <property type="match status" value="1"/>
</dbReference>
<dbReference type="SUPFAM" id="SSF64484">
    <property type="entry name" value="beta and beta-prime subunits of DNA dependent RNA-polymerase"/>
    <property type="match status" value="1"/>
</dbReference>
<evidence type="ECO:0000256" key="5">
    <source>
        <dbReference type="ARBA" id="ARBA00022723"/>
    </source>
</evidence>
<evidence type="ECO:0000313" key="16">
    <source>
        <dbReference type="Proteomes" id="UP000225706"/>
    </source>
</evidence>
<dbReference type="Proteomes" id="UP000225706">
    <property type="component" value="Unassembled WGS sequence"/>
</dbReference>
<dbReference type="FunFam" id="2.40.270.10:FF:000011">
    <property type="entry name" value="DNA-directed RNA polymerase subunit beta"/>
    <property type="match status" value="1"/>
</dbReference>
<dbReference type="FunFam" id="3.90.1110.10:FF:000006">
    <property type="entry name" value="DNA-directed RNA polymerase subunit beta"/>
    <property type="match status" value="1"/>
</dbReference>
<dbReference type="PANTHER" id="PTHR20856">
    <property type="entry name" value="DNA-DIRECTED RNA POLYMERASE I SUBUNIT 2"/>
    <property type="match status" value="1"/>
</dbReference>
<dbReference type="GO" id="GO:0000428">
    <property type="term" value="C:DNA-directed RNA polymerase complex"/>
    <property type="evidence" value="ECO:0007669"/>
    <property type="project" value="UniProtKB-KW"/>
</dbReference>
<dbReference type="Gene3D" id="2.40.270.10">
    <property type="entry name" value="DNA-directed RNA polymerase, subunit 2, domain 6"/>
    <property type="match status" value="1"/>
</dbReference>
<dbReference type="Gene3D" id="3.90.1070.20">
    <property type="match status" value="1"/>
</dbReference>
<keyword evidence="3 8" id="KW-0808">Transferase</keyword>
<keyword evidence="2 8" id="KW-0240">DNA-directed RNA polymerase</keyword>
<dbReference type="Gene3D" id="3.90.1110.10">
    <property type="entry name" value="RNA polymerase Rpb2, domain 2"/>
    <property type="match status" value="1"/>
</dbReference>
<dbReference type="Gene3D" id="2.40.50.150">
    <property type="match status" value="1"/>
</dbReference>
<dbReference type="GO" id="GO:0003899">
    <property type="term" value="F:DNA-directed RNA polymerase activity"/>
    <property type="evidence" value="ECO:0007669"/>
    <property type="project" value="UniProtKB-EC"/>
</dbReference>
<feature type="domain" description="RNA polymerase Rpb2" evidence="11">
    <location>
        <begin position="961"/>
        <end position="1137"/>
    </location>
</feature>
<evidence type="ECO:0000256" key="8">
    <source>
        <dbReference type="RuleBase" id="RU363031"/>
    </source>
</evidence>
<feature type="domain" description="RNA polymerase Rpb2" evidence="13">
    <location>
        <begin position="1190"/>
        <end position="1254"/>
    </location>
</feature>
<dbReference type="FunFam" id="3.90.1800.10:FF:000003">
    <property type="entry name" value="DNA-directed RNA polymerase subunit beta"/>
    <property type="match status" value="1"/>
</dbReference>
<dbReference type="InterPro" id="IPR037034">
    <property type="entry name" value="RNA_pol_Rpb2_2_sf"/>
</dbReference>
<evidence type="ECO:0000259" key="9">
    <source>
        <dbReference type="Pfam" id="PF00562"/>
    </source>
</evidence>
<dbReference type="InterPro" id="IPR007646">
    <property type="entry name" value="RNA_pol_Rpb2_4"/>
</dbReference>
<dbReference type="InterPro" id="IPR014724">
    <property type="entry name" value="RNA_pol_RPB2_OB-fold"/>
</dbReference>
<protein>
    <recommendedName>
        <fullName evidence="8">DNA-directed RNA polymerase subunit beta</fullName>
        <ecNumber evidence="8">2.7.7.6</ecNumber>
    </recommendedName>
</protein>